<dbReference type="InterPro" id="IPR037175">
    <property type="entry name" value="KFase_sf"/>
</dbReference>
<dbReference type="PROSITE" id="PS51318">
    <property type="entry name" value="TAT"/>
    <property type="match status" value="1"/>
</dbReference>
<comment type="caution">
    <text evidence="1">The sequence shown here is derived from an EMBL/GenBank/DDBJ whole genome shotgun (WGS) entry which is preliminary data.</text>
</comment>
<dbReference type="Gene3D" id="3.50.30.50">
    <property type="entry name" value="Putative cyclase"/>
    <property type="match status" value="1"/>
</dbReference>
<dbReference type="InterPro" id="IPR006311">
    <property type="entry name" value="TAT_signal"/>
</dbReference>
<dbReference type="EMBL" id="JBHTBH010000012">
    <property type="protein sequence ID" value="MFC7330412.1"/>
    <property type="molecule type" value="Genomic_DNA"/>
</dbReference>
<protein>
    <submittedName>
        <fullName evidence="1">Cyclase family protein</fullName>
    </submittedName>
</protein>
<dbReference type="InterPro" id="IPR007325">
    <property type="entry name" value="KFase/CYL"/>
</dbReference>
<keyword evidence="2" id="KW-1185">Reference proteome</keyword>
<reference evidence="2" key="1">
    <citation type="journal article" date="2019" name="Int. J. Syst. Evol. Microbiol.">
        <title>The Global Catalogue of Microorganisms (GCM) 10K type strain sequencing project: providing services to taxonomists for standard genome sequencing and annotation.</title>
        <authorList>
            <consortium name="The Broad Institute Genomics Platform"/>
            <consortium name="The Broad Institute Genome Sequencing Center for Infectious Disease"/>
            <person name="Wu L."/>
            <person name="Ma J."/>
        </authorList>
    </citation>
    <scope>NUCLEOTIDE SEQUENCE [LARGE SCALE GENOMIC DNA]</scope>
    <source>
        <strain evidence="2">CGMCC 4.7382</strain>
    </source>
</reference>
<dbReference type="Proteomes" id="UP001596540">
    <property type="component" value="Unassembled WGS sequence"/>
</dbReference>
<dbReference type="RefSeq" id="WP_379873061.1">
    <property type="nucleotide sequence ID" value="NZ_JBHTBH010000012.1"/>
</dbReference>
<gene>
    <name evidence="1" type="ORF">ACFQRF_22030</name>
</gene>
<name>A0ABW2KKA6_9ACTN</name>
<accession>A0ABW2KKA6</accession>
<sequence length="318" mass="34079">MCGPHVMQQIDYGDSTTRRLGEGHPYVRRTGEDGSVQVAGEPQPKKPSMLGRAVSRRNLFRLSGATGVAAAVSVLPTGVVAHADAQGLLGRKVKDLTHTLSSDFPIFYPLSPPPVYEQTRFLDQDGFNAYTMTLDEHSGTHIDAPAHFSDESGFLDEIPVQSLVAPLVIIRIEDRAENDATAQLQAADIRRYERRYGRIPKGAFVAMDSGWSKRVDIPGAYLNQGPDGVFRWPGIDPEATALLVEERSIVGVGVDTTSLDAGGSDNPDTHQILLPAGLYGIENLNNLGSVPASGATIVIGASKHRGGFGGPARVFAFH</sequence>
<organism evidence="1 2">
    <name type="scientific">Marinactinospora rubrisoli</name>
    <dbReference type="NCBI Taxonomy" id="2715399"/>
    <lineage>
        <taxon>Bacteria</taxon>
        <taxon>Bacillati</taxon>
        <taxon>Actinomycetota</taxon>
        <taxon>Actinomycetes</taxon>
        <taxon>Streptosporangiales</taxon>
        <taxon>Nocardiopsidaceae</taxon>
        <taxon>Marinactinospora</taxon>
    </lineage>
</organism>
<proteinExistence type="predicted"/>
<dbReference type="Pfam" id="PF04199">
    <property type="entry name" value="Cyclase"/>
    <property type="match status" value="1"/>
</dbReference>
<dbReference type="SUPFAM" id="SSF102198">
    <property type="entry name" value="Putative cyclase"/>
    <property type="match status" value="1"/>
</dbReference>
<dbReference type="PANTHER" id="PTHR31118:SF12">
    <property type="entry name" value="CYCLASE-LIKE PROTEIN 2"/>
    <property type="match status" value="1"/>
</dbReference>
<evidence type="ECO:0000313" key="1">
    <source>
        <dbReference type="EMBL" id="MFC7330412.1"/>
    </source>
</evidence>
<evidence type="ECO:0000313" key="2">
    <source>
        <dbReference type="Proteomes" id="UP001596540"/>
    </source>
</evidence>
<dbReference type="PANTHER" id="PTHR31118">
    <property type="entry name" value="CYCLASE-LIKE PROTEIN 2"/>
    <property type="match status" value="1"/>
</dbReference>